<feature type="compositionally biased region" description="Basic residues" evidence="1">
    <location>
        <begin position="19"/>
        <end position="35"/>
    </location>
</feature>
<reference evidence="2 3" key="1">
    <citation type="journal article" date="2018" name="New Phytol.">
        <title>Phylogenomics of Endogonaceae and evolution of mycorrhizas within Mucoromycota.</title>
        <authorList>
            <person name="Chang Y."/>
            <person name="Desiro A."/>
            <person name="Na H."/>
            <person name="Sandor L."/>
            <person name="Lipzen A."/>
            <person name="Clum A."/>
            <person name="Barry K."/>
            <person name="Grigoriev I.V."/>
            <person name="Martin F.M."/>
            <person name="Stajich J.E."/>
            <person name="Smith M.E."/>
            <person name="Bonito G."/>
            <person name="Spatafora J.W."/>
        </authorList>
    </citation>
    <scope>NUCLEOTIDE SEQUENCE [LARGE SCALE GENOMIC DNA]</scope>
    <source>
        <strain evidence="2 3">GMNB39</strain>
    </source>
</reference>
<feature type="region of interest" description="Disordered" evidence="1">
    <location>
        <begin position="1"/>
        <end position="35"/>
    </location>
</feature>
<feature type="compositionally biased region" description="Basic and acidic residues" evidence="1">
    <location>
        <begin position="78"/>
        <end position="89"/>
    </location>
</feature>
<feature type="region of interest" description="Disordered" evidence="1">
    <location>
        <begin position="71"/>
        <end position="100"/>
    </location>
</feature>
<dbReference type="EMBL" id="RBNI01009543">
    <property type="protein sequence ID" value="RUP44129.1"/>
    <property type="molecule type" value="Genomic_DNA"/>
</dbReference>
<dbReference type="InterPro" id="IPR019034">
    <property type="entry name" value="UPF0390"/>
</dbReference>
<name>A0A433CZW8_9FUNG</name>
<evidence type="ECO:0000256" key="1">
    <source>
        <dbReference type="SAM" id="MobiDB-lite"/>
    </source>
</evidence>
<proteinExistence type="predicted"/>
<organism evidence="2 3">
    <name type="scientific">Jimgerdemannia flammicorona</name>
    <dbReference type="NCBI Taxonomy" id="994334"/>
    <lineage>
        <taxon>Eukaryota</taxon>
        <taxon>Fungi</taxon>
        <taxon>Fungi incertae sedis</taxon>
        <taxon>Mucoromycota</taxon>
        <taxon>Mucoromycotina</taxon>
        <taxon>Endogonomycetes</taxon>
        <taxon>Endogonales</taxon>
        <taxon>Endogonaceae</taxon>
        <taxon>Jimgerdemannia</taxon>
    </lineage>
</organism>
<accession>A0A433CZW8</accession>
<evidence type="ECO:0000313" key="3">
    <source>
        <dbReference type="Proteomes" id="UP000268093"/>
    </source>
</evidence>
<dbReference type="AlphaFoldDB" id="A0A433CZW8"/>
<feature type="compositionally biased region" description="Basic residues" evidence="1">
    <location>
        <begin position="1"/>
        <end position="11"/>
    </location>
</feature>
<protein>
    <submittedName>
        <fullName evidence="2">Uncharacterized protein</fullName>
    </submittedName>
</protein>
<gene>
    <name evidence="2" type="ORF">BC936DRAFT_149896</name>
</gene>
<dbReference type="Pfam" id="PF09495">
    <property type="entry name" value="DUF2462"/>
    <property type="match status" value="1"/>
</dbReference>
<sequence length="100" mass="10887">MVQGLGKKKKSAEKDTKRKTAKVIAPKKHQLVKKARVTKKLTASINKNIEKQMATKAGAVSKLTIMKHLAEAGGKATRGKEVHGKETRGKARSGKKKTKN</sequence>
<keyword evidence="3" id="KW-1185">Reference proteome</keyword>
<dbReference type="Proteomes" id="UP000268093">
    <property type="component" value="Unassembled WGS sequence"/>
</dbReference>
<evidence type="ECO:0000313" key="2">
    <source>
        <dbReference type="EMBL" id="RUP44129.1"/>
    </source>
</evidence>
<comment type="caution">
    <text evidence="2">The sequence shown here is derived from an EMBL/GenBank/DDBJ whole genome shotgun (WGS) entry which is preliminary data.</text>
</comment>
<dbReference type="OrthoDB" id="5239630at2759"/>
<feature type="compositionally biased region" description="Basic residues" evidence="1">
    <location>
        <begin position="90"/>
        <end position="100"/>
    </location>
</feature>